<dbReference type="Proteomes" id="UP001459277">
    <property type="component" value="Unassembled WGS sequence"/>
</dbReference>
<sequence>MLSNGSYSMHRACRKLNAVENREPNLENSHTPGNHTNHDLIPNLSGPKKLEFPRFFGEEPTSWIYKANQYFTYFNILDNEKLMMASFHMDGEALVWFQEGEDVGIIRNWEAVVQALLIKFGTAAYVDPMEALTRLRQTLTMALYKGEFKALSNRVRSLSPQHKFSCFLSGLKDVVRVPMRMLNSPTLIAAFGLAKIQEECLLGCKKSYKIPHEHVRPSLLGLSKVSTPVDTRNKIPVKRISPSQMEERKKKGLGYNCDDKWVPRYKCKNATLFLLEGVDIVHDFVNGVQLEDEVTIGRILDSGSTHNFVDATLTSVLQIPIDESQILEVKVPMMMLLRHRDCIALQCSTAKQPSYPAEVAALLQEFHAVFATPVGLPPVRGREHLINLKEGTQPICQRPYMYPYYKKTEIEKIVKGLLEVGSIQNSQYPFDSPILLWPDWKFREGGE</sequence>
<protein>
    <recommendedName>
        <fullName evidence="1">Retrotransposon gag domain-containing protein</fullName>
    </recommendedName>
</protein>
<evidence type="ECO:0000313" key="3">
    <source>
        <dbReference type="Proteomes" id="UP001459277"/>
    </source>
</evidence>
<proteinExistence type="predicted"/>
<dbReference type="AlphaFoldDB" id="A0AAW2BRK7"/>
<dbReference type="Pfam" id="PF03732">
    <property type="entry name" value="Retrotrans_gag"/>
    <property type="match status" value="1"/>
</dbReference>
<feature type="domain" description="Retrotransposon gag" evidence="1">
    <location>
        <begin position="84"/>
        <end position="172"/>
    </location>
</feature>
<keyword evidence="3" id="KW-1185">Reference proteome</keyword>
<dbReference type="InterPro" id="IPR032567">
    <property type="entry name" value="RTL1-rel"/>
</dbReference>
<accession>A0AAW2BRK7</accession>
<reference evidence="2 3" key="1">
    <citation type="submission" date="2024-01" db="EMBL/GenBank/DDBJ databases">
        <title>A telomere-to-telomere, gap-free genome of sweet tea (Lithocarpus litseifolius).</title>
        <authorList>
            <person name="Zhou J."/>
        </authorList>
    </citation>
    <scope>NUCLEOTIDE SEQUENCE [LARGE SCALE GENOMIC DNA]</scope>
    <source>
        <strain evidence="2">Zhou-2022a</strain>
        <tissue evidence="2">Leaf</tissue>
    </source>
</reference>
<dbReference type="SUPFAM" id="SSF56672">
    <property type="entry name" value="DNA/RNA polymerases"/>
    <property type="match status" value="1"/>
</dbReference>
<name>A0AAW2BRK7_9ROSI</name>
<dbReference type="PANTHER" id="PTHR15503">
    <property type="entry name" value="LDOC1 RELATED"/>
    <property type="match status" value="1"/>
</dbReference>
<dbReference type="Gene3D" id="3.10.10.10">
    <property type="entry name" value="HIV Type 1 Reverse Transcriptase, subunit A, domain 1"/>
    <property type="match status" value="1"/>
</dbReference>
<evidence type="ECO:0000259" key="1">
    <source>
        <dbReference type="Pfam" id="PF03732"/>
    </source>
</evidence>
<dbReference type="InterPro" id="IPR005162">
    <property type="entry name" value="Retrotrans_gag_dom"/>
</dbReference>
<comment type="caution">
    <text evidence="2">The sequence shown here is derived from an EMBL/GenBank/DDBJ whole genome shotgun (WGS) entry which is preliminary data.</text>
</comment>
<gene>
    <name evidence="2" type="ORF">SO802_032441</name>
</gene>
<dbReference type="EMBL" id="JAZDWU010000011">
    <property type="protein sequence ID" value="KAK9987490.1"/>
    <property type="molecule type" value="Genomic_DNA"/>
</dbReference>
<organism evidence="2 3">
    <name type="scientific">Lithocarpus litseifolius</name>
    <dbReference type="NCBI Taxonomy" id="425828"/>
    <lineage>
        <taxon>Eukaryota</taxon>
        <taxon>Viridiplantae</taxon>
        <taxon>Streptophyta</taxon>
        <taxon>Embryophyta</taxon>
        <taxon>Tracheophyta</taxon>
        <taxon>Spermatophyta</taxon>
        <taxon>Magnoliopsida</taxon>
        <taxon>eudicotyledons</taxon>
        <taxon>Gunneridae</taxon>
        <taxon>Pentapetalae</taxon>
        <taxon>rosids</taxon>
        <taxon>fabids</taxon>
        <taxon>Fagales</taxon>
        <taxon>Fagaceae</taxon>
        <taxon>Lithocarpus</taxon>
    </lineage>
</organism>
<dbReference type="InterPro" id="IPR043502">
    <property type="entry name" value="DNA/RNA_pol_sf"/>
</dbReference>
<dbReference type="PANTHER" id="PTHR15503:SF22">
    <property type="entry name" value="TRANSPOSON TY3-I GAG POLYPROTEIN"/>
    <property type="match status" value="1"/>
</dbReference>
<evidence type="ECO:0000313" key="2">
    <source>
        <dbReference type="EMBL" id="KAK9987490.1"/>
    </source>
</evidence>